<sequence length="35" mass="3824">MIRTLALATDSSPAKTKNLAISKRRVNNVHCNNSV</sequence>
<gene>
    <name evidence="1" type="ORF">SMTD_LOCUS1352</name>
</gene>
<protein>
    <submittedName>
        <fullName evidence="1">Uncharacterized protein</fullName>
    </submittedName>
</protein>
<evidence type="ECO:0000313" key="1">
    <source>
        <dbReference type="EMBL" id="VDO77499.1"/>
    </source>
</evidence>
<dbReference type="Proteomes" id="UP000269396">
    <property type="component" value="Unassembled WGS sequence"/>
</dbReference>
<reference evidence="1 2" key="1">
    <citation type="submission" date="2018-11" db="EMBL/GenBank/DDBJ databases">
        <authorList>
            <consortium name="Pathogen Informatics"/>
        </authorList>
    </citation>
    <scope>NUCLEOTIDE SEQUENCE [LARGE SCALE GENOMIC DNA]</scope>
    <source>
        <strain>Denwood</strain>
        <strain evidence="2">Zambia</strain>
    </source>
</reference>
<name>A0A3P7YKD9_9TREM</name>
<keyword evidence="2" id="KW-1185">Reference proteome</keyword>
<dbReference type="AlphaFoldDB" id="A0A3P7YKD9"/>
<accession>A0A3P7YKD9</accession>
<proteinExistence type="predicted"/>
<dbReference type="EMBL" id="UZAL01001479">
    <property type="protein sequence ID" value="VDO77499.1"/>
    <property type="molecule type" value="Genomic_DNA"/>
</dbReference>
<evidence type="ECO:0000313" key="2">
    <source>
        <dbReference type="Proteomes" id="UP000269396"/>
    </source>
</evidence>
<organism evidence="1 2">
    <name type="scientific">Schistosoma mattheei</name>
    <dbReference type="NCBI Taxonomy" id="31246"/>
    <lineage>
        <taxon>Eukaryota</taxon>
        <taxon>Metazoa</taxon>
        <taxon>Spiralia</taxon>
        <taxon>Lophotrochozoa</taxon>
        <taxon>Platyhelminthes</taxon>
        <taxon>Trematoda</taxon>
        <taxon>Digenea</taxon>
        <taxon>Strigeidida</taxon>
        <taxon>Schistosomatoidea</taxon>
        <taxon>Schistosomatidae</taxon>
        <taxon>Schistosoma</taxon>
    </lineage>
</organism>